<dbReference type="Proteomes" id="UP001168380">
    <property type="component" value="Unassembled WGS sequence"/>
</dbReference>
<proteinExistence type="inferred from homology"/>
<name>A0ABT8THK0_9GAMM</name>
<dbReference type="EMBL" id="JAULRT010000060">
    <property type="protein sequence ID" value="MDO3383391.1"/>
    <property type="molecule type" value="Genomic_DNA"/>
</dbReference>
<evidence type="ECO:0000313" key="2">
    <source>
        <dbReference type="EMBL" id="MDO3383391.1"/>
    </source>
</evidence>
<comment type="similarity">
    <text evidence="1">Belongs to the ComF/GntX family.</text>
</comment>
<evidence type="ECO:0000256" key="1">
    <source>
        <dbReference type="ARBA" id="ARBA00008007"/>
    </source>
</evidence>
<protein>
    <submittedName>
        <fullName evidence="2">ComF family protein</fullName>
    </submittedName>
</protein>
<sequence>MPTAGLCLLCRQASDGRVCRPCQGALDALAIGPDHCMQCALPLGQSGRVCGRCLSKRPAFDSAHIPYRYEFPLDYLIARYKFHGCRGSGALLGQLFGRWLSQQQLPHPPELILATPLHWRRLLKRGFNQAETLARAASRATGVAHGRRRLFKHRHTSDQHGLPRKERLANIRGAFSAERVRGLHIALVDDVLTTGTTAREISQCLRKAGASSVQIWALARTPEDGH</sequence>
<gene>
    <name evidence="2" type="ORF">QWI16_14505</name>
</gene>
<dbReference type="PANTHER" id="PTHR47505:SF1">
    <property type="entry name" value="DNA UTILIZATION PROTEIN YHGH"/>
    <property type="match status" value="1"/>
</dbReference>
<comment type="caution">
    <text evidence="2">The sequence shown here is derived from an EMBL/GenBank/DDBJ whole genome shotgun (WGS) entry which is preliminary data.</text>
</comment>
<dbReference type="InterPro" id="IPR000836">
    <property type="entry name" value="PRTase_dom"/>
</dbReference>
<reference evidence="2" key="1">
    <citation type="submission" date="2023-07" db="EMBL/GenBank/DDBJ databases">
        <title>Gilvimarinus algae sp. nov., isolated from the surface of Kelp.</title>
        <authorList>
            <person name="Sun Y.Y."/>
            <person name="Gong Y."/>
            <person name="Du Z.J."/>
        </authorList>
    </citation>
    <scope>NUCLEOTIDE SEQUENCE</scope>
    <source>
        <strain evidence="2">SDUM040014</strain>
    </source>
</reference>
<dbReference type="InterPro" id="IPR029057">
    <property type="entry name" value="PRTase-like"/>
</dbReference>
<keyword evidence="3" id="KW-1185">Reference proteome</keyword>
<dbReference type="Gene3D" id="3.40.50.2020">
    <property type="match status" value="1"/>
</dbReference>
<dbReference type="RefSeq" id="WP_302714159.1">
    <property type="nucleotide sequence ID" value="NZ_JAULRT010000060.1"/>
</dbReference>
<dbReference type="PANTHER" id="PTHR47505">
    <property type="entry name" value="DNA UTILIZATION PROTEIN YHGH"/>
    <property type="match status" value="1"/>
</dbReference>
<organism evidence="2 3">
    <name type="scientific">Gilvimarinus algae</name>
    <dbReference type="NCBI Taxonomy" id="3058037"/>
    <lineage>
        <taxon>Bacteria</taxon>
        <taxon>Pseudomonadati</taxon>
        <taxon>Pseudomonadota</taxon>
        <taxon>Gammaproteobacteria</taxon>
        <taxon>Cellvibrionales</taxon>
        <taxon>Cellvibrionaceae</taxon>
        <taxon>Gilvimarinus</taxon>
    </lineage>
</organism>
<dbReference type="SUPFAM" id="SSF53271">
    <property type="entry name" value="PRTase-like"/>
    <property type="match status" value="1"/>
</dbReference>
<dbReference type="InterPro" id="IPR051910">
    <property type="entry name" value="ComF/GntX_DNA_util-trans"/>
</dbReference>
<dbReference type="CDD" id="cd06223">
    <property type="entry name" value="PRTases_typeI"/>
    <property type="match status" value="1"/>
</dbReference>
<evidence type="ECO:0000313" key="3">
    <source>
        <dbReference type="Proteomes" id="UP001168380"/>
    </source>
</evidence>
<accession>A0ABT8THK0</accession>